<feature type="signal peptide" evidence="1">
    <location>
        <begin position="1"/>
        <end position="27"/>
    </location>
</feature>
<dbReference type="RefSeq" id="WP_078811812.1">
    <property type="nucleotide sequence ID" value="NZ_FUYE01000002.1"/>
</dbReference>
<protein>
    <submittedName>
        <fullName evidence="2">Uncharacterized protein</fullName>
    </submittedName>
</protein>
<dbReference type="Proteomes" id="UP000190774">
    <property type="component" value="Unassembled WGS sequence"/>
</dbReference>
<dbReference type="OrthoDB" id="32868at74201"/>
<keyword evidence="1" id="KW-0732">Signal</keyword>
<evidence type="ECO:0000256" key="1">
    <source>
        <dbReference type="SAM" id="SignalP"/>
    </source>
</evidence>
<reference evidence="3" key="1">
    <citation type="submission" date="2017-02" db="EMBL/GenBank/DDBJ databases">
        <authorList>
            <person name="Varghese N."/>
            <person name="Submissions S."/>
        </authorList>
    </citation>
    <scope>NUCLEOTIDE SEQUENCE [LARGE SCALE GENOMIC DNA]</scope>
    <source>
        <strain evidence="3">ATCC 700200</strain>
    </source>
</reference>
<evidence type="ECO:0000313" key="2">
    <source>
        <dbReference type="EMBL" id="SKA80087.1"/>
    </source>
</evidence>
<proteinExistence type="predicted"/>
<dbReference type="AlphaFoldDB" id="A0A1T4WSJ2"/>
<feature type="chain" id="PRO_5012866000" evidence="1">
    <location>
        <begin position="28"/>
        <end position="706"/>
    </location>
</feature>
<gene>
    <name evidence="2" type="ORF">SAMN02745166_00582</name>
</gene>
<accession>A0A1T4WSJ2</accession>
<name>A0A1T4WSJ2_9BACT</name>
<keyword evidence="3" id="KW-1185">Reference proteome</keyword>
<evidence type="ECO:0000313" key="3">
    <source>
        <dbReference type="Proteomes" id="UP000190774"/>
    </source>
</evidence>
<sequence>MLSISTVIQKRAALFAVAVLGLSNLQAASLPYPGKLLSFSAKESYTDYVYSYKDSETRDTYTEQASKGTTTVSFSMALGQENEETFEIEGLDLSTITSETAFSFNVGEALYEGTLEMDPNIDTNLPKRRAIIPLGYDDETGEPSAAYASIKLSWTATKLTVTSVFPSTESNIYLSNVLGVEPGTSETVRGKAAIMINFGPVESSNYYSDGLDGYVSGTTKTVIKTVGKGESAMEFELSSASLSVVLDTAPPKITLLPPKGGFVAKNGMVTLKGKVTDAYGVPTLYYFNPNAEEYVYEVIDDINIIKGIEPEDGPPDWWGPAEVEWEATLPVVEGVNEFEIDAYDQSSNYASVPVKVIEQVSDVNVGQWVGLMDPEAGGGGGYISFTVTSTGSVSGKLSLEGGLTKSLTGIWHGPHFHAYIDKGKSSELYVSAYADGESVEDVQLVIDVTDNFGDYSFSGIAFRAPYSTTNKIPADNTLLGQFNVQIGQPEETSLGYGYFSMIIANKGINTVAGRLADGTAFTASGLVGAAGQLPFFTHLYKSGAFQSSQSTLDSNSLNIGNAYWSRPPLFSDKQLPDGIWASLPTNGSRYIAPGAGERILNLGSDISPIGVVATWFGDEVIIEESQEIFISNKNGISVTDGAAFTGKVDAKKSLVTGSFKLQNDATRVATYSGMIVGDSVVGHYILPPEKGTGPEKGFGKFRIALP</sequence>
<dbReference type="EMBL" id="FUYE01000002">
    <property type="protein sequence ID" value="SKA80087.1"/>
    <property type="molecule type" value="Genomic_DNA"/>
</dbReference>
<organism evidence="2 3">
    <name type="scientific">Prosthecobacter debontii</name>
    <dbReference type="NCBI Taxonomy" id="48467"/>
    <lineage>
        <taxon>Bacteria</taxon>
        <taxon>Pseudomonadati</taxon>
        <taxon>Verrucomicrobiota</taxon>
        <taxon>Verrucomicrobiia</taxon>
        <taxon>Verrucomicrobiales</taxon>
        <taxon>Verrucomicrobiaceae</taxon>
        <taxon>Prosthecobacter</taxon>
    </lineage>
</organism>